<sequence>MFSNLDFMPFMFGSSDLQLAIALQQQEFEQQQPQRSVHPTVASDSGLAVDPQFSHKDPYANGFLRILTSRIDATCYHASPAFFSYASLCCLHYAGSPGPPLASVLQLLAVQPLEQVREEFEVLCTESEGGFVWRQGPGACEEPILAVSRCRNHQA</sequence>
<proteinExistence type="predicted"/>
<reference evidence="1" key="2">
    <citation type="submission" date="2020-08" db="EMBL/GenBank/DDBJ databases">
        <title>Plant Genome Project.</title>
        <authorList>
            <person name="Zhang R.-G."/>
        </authorList>
    </citation>
    <scope>NUCLEOTIDE SEQUENCE</scope>
    <source>
        <strain evidence="1">Huo1</strain>
        <tissue evidence="1">Leaf</tissue>
    </source>
</reference>
<accession>A0A8X8WL97</accession>
<comment type="caution">
    <text evidence="1">The sequence shown here is derived from an EMBL/GenBank/DDBJ whole genome shotgun (WGS) entry which is preliminary data.</text>
</comment>
<keyword evidence="2" id="KW-1185">Reference proteome</keyword>
<name>A0A8X8WL97_SALSN</name>
<evidence type="ECO:0000313" key="2">
    <source>
        <dbReference type="Proteomes" id="UP000298416"/>
    </source>
</evidence>
<protein>
    <submittedName>
        <fullName evidence="1">Uncharacterized protein</fullName>
    </submittedName>
</protein>
<organism evidence="1">
    <name type="scientific">Salvia splendens</name>
    <name type="common">Scarlet sage</name>
    <dbReference type="NCBI Taxonomy" id="180675"/>
    <lineage>
        <taxon>Eukaryota</taxon>
        <taxon>Viridiplantae</taxon>
        <taxon>Streptophyta</taxon>
        <taxon>Embryophyta</taxon>
        <taxon>Tracheophyta</taxon>
        <taxon>Spermatophyta</taxon>
        <taxon>Magnoliopsida</taxon>
        <taxon>eudicotyledons</taxon>
        <taxon>Gunneridae</taxon>
        <taxon>Pentapetalae</taxon>
        <taxon>asterids</taxon>
        <taxon>lamiids</taxon>
        <taxon>Lamiales</taxon>
        <taxon>Lamiaceae</taxon>
        <taxon>Nepetoideae</taxon>
        <taxon>Mentheae</taxon>
        <taxon>Salviinae</taxon>
        <taxon>Salvia</taxon>
        <taxon>Salvia subgen. Calosphace</taxon>
        <taxon>core Calosphace</taxon>
    </lineage>
</organism>
<reference evidence="1" key="1">
    <citation type="submission" date="2018-01" db="EMBL/GenBank/DDBJ databases">
        <authorList>
            <person name="Mao J.F."/>
        </authorList>
    </citation>
    <scope>NUCLEOTIDE SEQUENCE</scope>
    <source>
        <strain evidence="1">Huo1</strain>
        <tissue evidence="1">Leaf</tissue>
    </source>
</reference>
<dbReference type="Proteomes" id="UP000298416">
    <property type="component" value="Unassembled WGS sequence"/>
</dbReference>
<dbReference type="AlphaFoldDB" id="A0A8X8WL97"/>
<dbReference type="EMBL" id="PNBA02000016">
    <property type="protein sequence ID" value="KAG6396997.1"/>
    <property type="molecule type" value="Genomic_DNA"/>
</dbReference>
<gene>
    <name evidence="1" type="ORF">SASPL_143158</name>
</gene>
<evidence type="ECO:0000313" key="1">
    <source>
        <dbReference type="EMBL" id="KAG6396997.1"/>
    </source>
</evidence>